<dbReference type="GO" id="GO:0016757">
    <property type="term" value="F:glycosyltransferase activity"/>
    <property type="evidence" value="ECO:0007669"/>
    <property type="project" value="UniProtKB-KW"/>
</dbReference>
<keyword evidence="3" id="KW-1185">Reference proteome</keyword>
<dbReference type="Proteomes" id="UP000366945">
    <property type="component" value="Unassembled WGS sequence"/>
</dbReference>
<reference evidence="2 3" key="1">
    <citation type="submission" date="2019-08" db="EMBL/GenBank/DDBJ databases">
        <authorList>
            <person name="Peeters C."/>
        </authorList>
    </citation>
    <scope>NUCLEOTIDE SEQUENCE [LARGE SCALE GENOMIC DNA]</scope>
    <source>
        <strain evidence="2 3">LMG 31114</strain>
    </source>
</reference>
<dbReference type="InterPro" id="IPR028098">
    <property type="entry name" value="Glyco_trans_4-like_N"/>
</dbReference>
<feature type="domain" description="Glycosyltransferase subfamily 4-like N-terminal" evidence="1">
    <location>
        <begin position="28"/>
        <end position="181"/>
    </location>
</feature>
<evidence type="ECO:0000259" key="1">
    <source>
        <dbReference type="Pfam" id="PF13439"/>
    </source>
</evidence>
<name>A0A5E4X6R6_9BURK</name>
<keyword evidence="2" id="KW-0328">Glycosyltransferase</keyword>
<accession>A0A5E4X6R6</accession>
<dbReference type="PANTHER" id="PTHR12526">
    <property type="entry name" value="GLYCOSYLTRANSFERASE"/>
    <property type="match status" value="1"/>
</dbReference>
<dbReference type="GeneID" id="300405714"/>
<sequence length="405" mass="43484">MPPTTSAMPATRPQTICLFTGTLAAFAGAERATATLANALAARGHRVHVLSLWGHTPVFALAPEVRHHALFAERVAFKHHYLPIVRDVRRFVKAHGIDVMIDVDPMLALYTLPATLGLPIRRIAWEHSTYASDLGRRARRWARALAARRYDAVVVLTDADRDAWQAHHPHARAQFVTLPNPLGIAAPAEPPSHDGARCVLAVGRLVPEKGFDRLIAAWAQIVTDSTANVTTDAATEIALNITASGGDATPVTGWQVRIVGDGPLRDALRSQAQALGVGDTVQLLPAVADIAQHYAQAAIYCLPSRRESFGLVLLEAQAYALPIAAFAADAGPRALLHDGIDSLIAADGDIDALSAALRRLIDDAPLRSRLGLAGYQHAQRFRPDAIAARWETLWQPSTASAEATS</sequence>
<keyword evidence="2" id="KW-0808">Transferase</keyword>
<dbReference type="SUPFAM" id="SSF53756">
    <property type="entry name" value="UDP-Glycosyltransferase/glycogen phosphorylase"/>
    <property type="match status" value="1"/>
</dbReference>
<dbReference type="Pfam" id="PF13692">
    <property type="entry name" value="Glyco_trans_1_4"/>
    <property type="match status" value="1"/>
</dbReference>
<gene>
    <name evidence="2" type="primary">pglH</name>
    <name evidence="2" type="ORF">PPN31114_03710</name>
</gene>
<dbReference type="EMBL" id="CABPSK010000003">
    <property type="protein sequence ID" value="VVE32009.1"/>
    <property type="molecule type" value="Genomic_DNA"/>
</dbReference>
<dbReference type="Pfam" id="PF13439">
    <property type="entry name" value="Glyco_transf_4"/>
    <property type="match status" value="1"/>
</dbReference>
<dbReference type="EC" id="2.4.1.292" evidence="2"/>
<dbReference type="Gene3D" id="3.40.50.2000">
    <property type="entry name" value="Glycogen Phosphorylase B"/>
    <property type="match status" value="2"/>
</dbReference>
<dbReference type="RefSeq" id="WP_246182630.1">
    <property type="nucleotide sequence ID" value="NZ_CABPSK010000003.1"/>
</dbReference>
<proteinExistence type="predicted"/>
<dbReference type="CDD" id="cd03820">
    <property type="entry name" value="GT4_AmsD-like"/>
    <property type="match status" value="1"/>
</dbReference>
<evidence type="ECO:0000313" key="2">
    <source>
        <dbReference type="EMBL" id="VVE32009.1"/>
    </source>
</evidence>
<evidence type="ECO:0000313" key="3">
    <source>
        <dbReference type="Proteomes" id="UP000366945"/>
    </source>
</evidence>
<dbReference type="AlphaFoldDB" id="A0A5E4X6R6"/>
<organism evidence="2 3">
    <name type="scientific">Pandoraea pneumonica</name>
    <dbReference type="NCBI Taxonomy" id="2508299"/>
    <lineage>
        <taxon>Bacteria</taxon>
        <taxon>Pseudomonadati</taxon>
        <taxon>Pseudomonadota</taxon>
        <taxon>Betaproteobacteria</taxon>
        <taxon>Burkholderiales</taxon>
        <taxon>Burkholderiaceae</taxon>
        <taxon>Pandoraea</taxon>
    </lineage>
</organism>
<protein>
    <submittedName>
        <fullName evidence="2">GalNAc-alpha-(1-&gt;4)-GalNAc-alpha-(1-&gt;3)-diNAcBac-PP-undecaprenol alpha-1,4-N-acetyl-D-galactosaminyltransferase</fullName>
        <ecNumber evidence="2">2.4.1.292</ecNumber>
    </submittedName>
</protein>